<keyword evidence="1" id="KW-1133">Transmembrane helix</keyword>
<feature type="transmembrane region" description="Helical" evidence="1">
    <location>
        <begin position="150"/>
        <end position="175"/>
    </location>
</feature>
<gene>
    <name evidence="3" type="ORF">HU737_002615</name>
    <name evidence="2" type="ORF">HU737_14150</name>
    <name evidence="4" type="ORF">KW869_23730</name>
</gene>
<reference evidence="4 5" key="1">
    <citation type="journal article" date="2012" name="Plant Soil">
        <title>Screening of plant growth-promoting traits in arsenic-resistant bacteria isolated from the rhizosphere of soybean plants from Argentinean agricultural soil.</title>
        <authorList>
            <person name="Wevar Oller A.L."/>
            <person name="Talano M.A."/>
            <person name="Agostini E."/>
        </authorList>
    </citation>
    <scope>NUCLEOTIDE SEQUENCE [LARGE SCALE GENOMIC DNA]</scope>
    <source>
        <strain evidence="4 5">AW4</strain>
    </source>
</reference>
<dbReference type="EMBL" id="JABWRE010000009">
    <property type="protein sequence ID" value="MBC3441828.1"/>
    <property type="molecule type" value="Genomic_DNA"/>
</dbReference>
<proteinExistence type="predicted"/>
<reference evidence="2" key="3">
    <citation type="submission" date="2020-07" db="EMBL/GenBank/DDBJ databases">
        <authorList>
            <person name="Lood C."/>
            <person name="Girard L."/>
        </authorList>
    </citation>
    <scope>NUCLEOTIDE SEQUENCE</scope>
    <source>
        <strain evidence="2">SWRI10</strain>
    </source>
</reference>
<evidence type="ECO:0000313" key="4">
    <source>
        <dbReference type="EMBL" id="MFK5736554.1"/>
    </source>
</evidence>
<reference evidence="2" key="2">
    <citation type="journal article" date="2020" name="Microorganisms">
        <title>Reliable Identification of Environmental Pseudomonas Isolates Using the rpoD Gene.</title>
        <authorList>
            <consortium name="The Broad Institute Genome Sequencing Platform"/>
            <person name="Girard L."/>
            <person name="Lood C."/>
            <person name="Rokni-Zadeh H."/>
            <person name="van Noort V."/>
            <person name="Lavigne R."/>
            <person name="De Mot R."/>
        </authorList>
    </citation>
    <scope>NUCLEOTIDE SEQUENCE</scope>
    <source>
        <strain evidence="2">SWRI10</strain>
    </source>
</reference>
<feature type="transmembrane region" description="Helical" evidence="1">
    <location>
        <begin position="72"/>
        <end position="91"/>
    </location>
</feature>
<dbReference type="EMBL" id="JABWRE020000001">
    <property type="protein sequence ID" value="MBV4534873.1"/>
    <property type="molecule type" value="Genomic_DNA"/>
</dbReference>
<keyword evidence="5" id="KW-1185">Reference proteome</keyword>
<dbReference type="AlphaFoldDB" id="A0A923G2G9"/>
<dbReference type="Proteomes" id="UP001621534">
    <property type="component" value="Unassembled WGS sequence"/>
</dbReference>
<name>A0A923G2G9_9PSED</name>
<feature type="transmembrane region" description="Helical" evidence="1">
    <location>
        <begin position="111"/>
        <end position="130"/>
    </location>
</feature>
<reference evidence="3" key="4">
    <citation type="submission" date="2021-06" db="EMBL/GenBank/DDBJ databases">
        <title>Updating the genus Pseudomonas: Description of 43 new species and partition of the Pseudomonas putida group.</title>
        <authorList>
            <person name="Girard L."/>
            <person name="Lood C."/>
            <person name="Vandamme P."/>
            <person name="Rokni-Zadeh H."/>
            <person name="Van Noort V."/>
            <person name="Hofte M."/>
            <person name="Lavigne R."/>
            <person name="De Mot R."/>
        </authorList>
    </citation>
    <scope>NUCLEOTIDE SEQUENCE</scope>
    <source>
        <strain evidence="3">SWRI10</strain>
    </source>
</reference>
<evidence type="ECO:0000313" key="5">
    <source>
        <dbReference type="Proteomes" id="UP001621534"/>
    </source>
</evidence>
<keyword evidence="1" id="KW-0812">Transmembrane</keyword>
<sequence length="191" mass="21511">MKPNTQAVSLNRAQWLIIVTSALPIYAIALCLPTQAHAQGELALVLQQVLEQHLLGRVGPWSSNFPLQAMAIGNYIALAAPLFAVVLALLLCRSVGALPARLPVLAWHRYLLIYVGWALLVGFMIHYNYFTYVDFAQHRAKFRLFGRHPLLFAVFASSMLLALEYLLLISYLLFIHFPARWLAQRLGKISQ</sequence>
<reference evidence="4" key="5">
    <citation type="submission" date="2021-07" db="EMBL/GenBank/DDBJ databases">
        <authorList>
            <person name="Wevar Oller A.L."/>
            <person name="Talano M.A."/>
            <person name="Torres Tejerizo G.A."/>
            <person name="Agostini E."/>
        </authorList>
    </citation>
    <scope>NUCLEOTIDE SEQUENCE</scope>
    <source>
        <strain evidence="4">AW4</strain>
    </source>
</reference>
<dbReference type="EMBL" id="JAHWXS010000033">
    <property type="protein sequence ID" value="MFK5736554.1"/>
    <property type="molecule type" value="Genomic_DNA"/>
</dbReference>
<evidence type="ECO:0000256" key="1">
    <source>
        <dbReference type="SAM" id="Phobius"/>
    </source>
</evidence>
<accession>A0A923G2G9</accession>
<dbReference type="Proteomes" id="UP000599879">
    <property type="component" value="Unassembled WGS sequence"/>
</dbReference>
<organism evidence="2">
    <name type="scientific">Pseudomonas urmiensis</name>
    <dbReference type="NCBI Taxonomy" id="2745493"/>
    <lineage>
        <taxon>Bacteria</taxon>
        <taxon>Pseudomonadati</taxon>
        <taxon>Pseudomonadota</taxon>
        <taxon>Gammaproteobacteria</taxon>
        <taxon>Pseudomonadales</taxon>
        <taxon>Pseudomonadaceae</taxon>
        <taxon>Pseudomonas</taxon>
    </lineage>
</organism>
<dbReference type="RefSeq" id="WP_186555388.1">
    <property type="nucleotide sequence ID" value="NZ_JABWRE020000001.1"/>
</dbReference>
<protein>
    <submittedName>
        <fullName evidence="2">Uncharacterized protein</fullName>
    </submittedName>
</protein>
<comment type="caution">
    <text evidence="2">The sequence shown here is derived from an EMBL/GenBank/DDBJ whole genome shotgun (WGS) entry which is preliminary data.</text>
</comment>
<evidence type="ECO:0000313" key="3">
    <source>
        <dbReference type="EMBL" id="MBV4534873.1"/>
    </source>
</evidence>
<keyword evidence="1" id="KW-0472">Membrane</keyword>
<evidence type="ECO:0000313" key="2">
    <source>
        <dbReference type="EMBL" id="MBC3441828.1"/>
    </source>
</evidence>